<proteinExistence type="predicted"/>
<evidence type="ECO:0000313" key="3">
    <source>
        <dbReference type="EMBL" id="JAG26802.1"/>
    </source>
</evidence>
<protein>
    <submittedName>
        <fullName evidence="3">Putative hydroxypyruvate isomerase</fullName>
    </submittedName>
</protein>
<dbReference type="AlphaFoldDB" id="A0A0A9Y172"/>
<reference evidence="3" key="1">
    <citation type="journal article" date="2014" name="PLoS ONE">
        <title>Transcriptome-Based Identification of ABC Transporters in the Western Tarnished Plant Bug Lygus hesperus.</title>
        <authorList>
            <person name="Hull J.J."/>
            <person name="Chaney K."/>
            <person name="Geib S.M."/>
            <person name="Fabrick J.A."/>
            <person name="Brent C.S."/>
            <person name="Walsh D."/>
            <person name="Lavine L.C."/>
        </authorList>
    </citation>
    <scope>NUCLEOTIDE SEQUENCE</scope>
</reference>
<name>A0A0A9Y172_LYGHE</name>
<dbReference type="GO" id="GO:0046487">
    <property type="term" value="P:glyoxylate metabolic process"/>
    <property type="evidence" value="ECO:0007669"/>
    <property type="project" value="TreeGrafter"/>
</dbReference>
<keyword evidence="3" id="KW-0670">Pyruvate</keyword>
<keyword evidence="1 3" id="KW-0413">Isomerase</keyword>
<dbReference type="PANTHER" id="PTHR43489:SF6">
    <property type="entry name" value="HYDROXYPYRUVATE ISOMERASE-RELATED"/>
    <property type="match status" value="1"/>
</dbReference>
<feature type="domain" description="Xylose isomerase-like TIM barrel" evidence="2">
    <location>
        <begin position="36"/>
        <end position="200"/>
    </location>
</feature>
<dbReference type="InterPro" id="IPR036237">
    <property type="entry name" value="Xyl_isomerase-like_sf"/>
</dbReference>
<gene>
    <name evidence="3" type="primary">Hyi</name>
    <name evidence="3" type="ORF">CM83_99023</name>
</gene>
<organism evidence="3">
    <name type="scientific">Lygus hesperus</name>
    <name type="common">Western plant bug</name>
    <dbReference type="NCBI Taxonomy" id="30085"/>
    <lineage>
        <taxon>Eukaryota</taxon>
        <taxon>Metazoa</taxon>
        <taxon>Ecdysozoa</taxon>
        <taxon>Arthropoda</taxon>
        <taxon>Hexapoda</taxon>
        <taxon>Insecta</taxon>
        <taxon>Pterygota</taxon>
        <taxon>Neoptera</taxon>
        <taxon>Paraneoptera</taxon>
        <taxon>Hemiptera</taxon>
        <taxon>Heteroptera</taxon>
        <taxon>Panheteroptera</taxon>
        <taxon>Cimicomorpha</taxon>
        <taxon>Miridae</taxon>
        <taxon>Mirini</taxon>
        <taxon>Lygus</taxon>
    </lineage>
</organism>
<evidence type="ECO:0000256" key="1">
    <source>
        <dbReference type="ARBA" id="ARBA00023235"/>
    </source>
</evidence>
<dbReference type="InterPro" id="IPR013022">
    <property type="entry name" value="Xyl_isomerase-like_TIM-brl"/>
</dbReference>
<dbReference type="PANTHER" id="PTHR43489">
    <property type="entry name" value="ISOMERASE"/>
    <property type="match status" value="1"/>
</dbReference>
<sequence length="211" mass="23644">SKRKRCEKKMIRRFKFCANLDFLFLEHGDLLERYCKAQKFGFSGVETANPYCFPPEKLASAQTTCGLNQVMINTPRDEKGEGQYGDACVPGREKQFKYGFEQSLVYAVSLRSSFIHIMSGCIPPGSSEQECHKTYVSNLRAAATALSKLGMHGLIEPINTYSIPNYYMNCYDKAISVINAVGSQNIGLLLDVFHLQTIQGNVTRSIAKYLP</sequence>
<dbReference type="Gene3D" id="3.20.20.150">
    <property type="entry name" value="Divalent-metal-dependent TIM barrel enzymes"/>
    <property type="match status" value="1"/>
</dbReference>
<accession>A0A0A9Y172</accession>
<evidence type="ECO:0000259" key="2">
    <source>
        <dbReference type="Pfam" id="PF01261"/>
    </source>
</evidence>
<dbReference type="InterPro" id="IPR050417">
    <property type="entry name" value="Sugar_Epim/Isomerase"/>
</dbReference>
<dbReference type="EMBL" id="GBHO01016802">
    <property type="protein sequence ID" value="JAG26802.1"/>
    <property type="molecule type" value="Transcribed_RNA"/>
</dbReference>
<dbReference type="SUPFAM" id="SSF51658">
    <property type="entry name" value="Xylose isomerase-like"/>
    <property type="match status" value="1"/>
</dbReference>
<reference evidence="3" key="2">
    <citation type="submission" date="2014-07" db="EMBL/GenBank/DDBJ databases">
        <authorList>
            <person name="Hull J."/>
        </authorList>
    </citation>
    <scope>NUCLEOTIDE SEQUENCE</scope>
</reference>
<feature type="non-terminal residue" evidence="3">
    <location>
        <position position="211"/>
    </location>
</feature>
<dbReference type="Pfam" id="PF01261">
    <property type="entry name" value="AP_endonuc_2"/>
    <property type="match status" value="1"/>
</dbReference>
<dbReference type="GO" id="GO:0008903">
    <property type="term" value="F:hydroxypyruvate isomerase activity"/>
    <property type="evidence" value="ECO:0007669"/>
    <property type="project" value="TreeGrafter"/>
</dbReference>
<feature type="non-terminal residue" evidence="3">
    <location>
        <position position="1"/>
    </location>
</feature>